<keyword evidence="3 4" id="KW-0808">Transferase</keyword>
<evidence type="ECO:0000256" key="2">
    <source>
        <dbReference type="ARBA" id="ARBA00022676"/>
    </source>
</evidence>
<keyword evidence="5" id="KW-1185">Reference proteome</keyword>
<dbReference type="SUPFAM" id="SSF53448">
    <property type="entry name" value="Nucleotide-diphospho-sugar transferases"/>
    <property type="match status" value="1"/>
</dbReference>
<dbReference type="EMBL" id="JAGPXD010000006">
    <property type="protein sequence ID" value="KAH7350173.1"/>
    <property type="molecule type" value="Genomic_DNA"/>
</dbReference>
<accession>A0A8K0T774</accession>
<evidence type="ECO:0000313" key="4">
    <source>
        <dbReference type="EMBL" id="KAH7350173.1"/>
    </source>
</evidence>
<evidence type="ECO:0000256" key="3">
    <source>
        <dbReference type="ARBA" id="ARBA00022679"/>
    </source>
</evidence>
<sequence length="365" mass="41942">MIASRPAIIKGVCATVLALVVLQLGWAYWDGQSLSSLPFRHTQHGPTKEHEEVLNVVCHGNPKCFPSRRSFSHFSVANSTEFCREFVSEPIQPPPRLATVTAHFGNPQRHYQRALGTHVLHNAVQGTKLHVLSTKLIDDLWNKPAFLLELLLLEMEKPASERLEWMFWVDRDTIILDNCRSPLSFLPAPLPRNNETEIDPADDIHFLATKDWNGLNNGVFLMRVDRWNIDLFTAILAHRYYRPEADLPFTEQSAMELLLNEPKFRDGVVWAPQYWFNTYPRSLEKEDFRPTKLDPTAQGYHARRGDFLVHFAGRGQRDQAMAPWLNISEAATTGWATEPKERTLDSDMAEFWQKWRASKTTVISP</sequence>
<evidence type="ECO:0000256" key="1">
    <source>
        <dbReference type="ARBA" id="ARBA00005664"/>
    </source>
</evidence>
<dbReference type="AlphaFoldDB" id="A0A8K0T774"/>
<dbReference type="InterPro" id="IPR008630">
    <property type="entry name" value="Glyco_trans_34"/>
</dbReference>
<dbReference type="Proteomes" id="UP000813385">
    <property type="component" value="Unassembled WGS sequence"/>
</dbReference>
<dbReference type="GO" id="GO:0006487">
    <property type="term" value="P:protein N-linked glycosylation"/>
    <property type="evidence" value="ECO:0007669"/>
    <property type="project" value="TreeGrafter"/>
</dbReference>
<dbReference type="Pfam" id="PF05637">
    <property type="entry name" value="Glyco_transf_34"/>
    <property type="match status" value="1"/>
</dbReference>
<dbReference type="OrthoDB" id="407658at2759"/>
<dbReference type="GO" id="GO:0016757">
    <property type="term" value="F:glycosyltransferase activity"/>
    <property type="evidence" value="ECO:0007669"/>
    <property type="project" value="UniProtKB-KW"/>
</dbReference>
<keyword evidence="2" id="KW-0328">Glycosyltransferase</keyword>
<dbReference type="Gene3D" id="3.90.550.10">
    <property type="entry name" value="Spore Coat Polysaccharide Biosynthesis Protein SpsA, Chain A"/>
    <property type="match status" value="1"/>
</dbReference>
<evidence type="ECO:0000313" key="5">
    <source>
        <dbReference type="Proteomes" id="UP000813385"/>
    </source>
</evidence>
<gene>
    <name evidence="4" type="ORF">B0T11DRAFT_138575</name>
</gene>
<protein>
    <submittedName>
        <fullName evidence="4">Galactosyl transferase GMA12/MNN10 family protein</fullName>
    </submittedName>
</protein>
<proteinExistence type="inferred from homology"/>
<comment type="caution">
    <text evidence="4">The sequence shown here is derived from an EMBL/GenBank/DDBJ whole genome shotgun (WGS) entry which is preliminary data.</text>
</comment>
<dbReference type="GO" id="GO:0000139">
    <property type="term" value="C:Golgi membrane"/>
    <property type="evidence" value="ECO:0007669"/>
    <property type="project" value="TreeGrafter"/>
</dbReference>
<dbReference type="PANTHER" id="PTHR31306">
    <property type="entry name" value="ALPHA-1,6-MANNOSYLTRANSFERASE MNN11-RELATED"/>
    <property type="match status" value="1"/>
</dbReference>
<name>A0A8K0T774_9PEZI</name>
<comment type="similarity">
    <text evidence="1">Belongs to the glycosyltransferase 34 family.</text>
</comment>
<reference evidence="4" key="1">
    <citation type="journal article" date="2021" name="Nat. Commun.">
        <title>Genetic determinants of endophytism in the Arabidopsis root mycobiome.</title>
        <authorList>
            <person name="Mesny F."/>
            <person name="Miyauchi S."/>
            <person name="Thiergart T."/>
            <person name="Pickel B."/>
            <person name="Atanasova L."/>
            <person name="Karlsson M."/>
            <person name="Huettel B."/>
            <person name="Barry K.W."/>
            <person name="Haridas S."/>
            <person name="Chen C."/>
            <person name="Bauer D."/>
            <person name="Andreopoulos W."/>
            <person name="Pangilinan J."/>
            <person name="LaButti K."/>
            <person name="Riley R."/>
            <person name="Lipzen A."/>
            <person name="Clum A."/>
            <person name="Drula E."/>
            <person name="Henrissat B."/>
            <person name="Kohler A."/>
            <person name="Grigoriev I.V."/>
            <person name="Martin F.M."/>
            <person name="Hacquard S."/>
        </authorList>
    </citation>
    <scope>NUCLEOTIDE SEQUENCE</scope>
    <source>
        <strain evidence="4">MPI-CAGE-AT-0016</strain>
    </source>
</reference>
<dbReference type="PANTHER" id="PTHR31306:SF8">
    <property type="entry name" value="GLYCOSYLTRANSFERASE FAMILY 34 PROTEIN"/>
    <property type="match status" value="1"/>
</dbReference>
<dbReference type="InterPro" id="IPR029044">
    <property type="entry name" value="Nucleotide-diphossugar_trans"/>
</dbReference>
<organism evidence="4 5">
    <name type="scientific">Plectosphaerella cucumerina</name>
    <dbReference type="NCBI Taxonomy" id="40658"/>
    <lineage>
        <taxon>Eukaryota</taxon>
        <taxon>Fungi</taxon>
        <taxon>Dikarya</taxon>
        <taxon>Ascomycota</taxon>
        <taxon>Pezizomycotina</taxon>
        <taxon>Sordariomycetes</taxon>
        <taxon>Hypocreomycetidae</taxon>
        <taxon>Glomerellales</taxon>
        <taxon>Plectosphaerellaceae</taxon>
        <taxon>Plectosphaerella</taxon>
    </lineage>
</organism>